<evidence type="ECO:0000313" key="2">
    <source>
        <dbReference type="EMBL" id="KAK3252634.1"/>
    </source>
</evidence>
<comment type="caution">
    <text evidence="2">The sequence shown here is derived from an EMBL/GenBank/DDBJ whole genome shotgun (WGS) entry which is preliminary data.</text>
</comment>
<organism evidence="2 3">
    <name type="scientific">Cymbomonas tetramitiformis</name>
    <dbReference type="NCBI Taxonomy" id="36881"/>
    <lineage>
        <taxon>Eukaryota</taxon>
        <taxon>Viridiplantae</taxon>
        <taxon>Chlorophyta</taxon>
        <taxon>Pyramimonadophyceae</taxon>
        <taxon>Pyramimonadales</taxon>
        <taxon>Pyramimonadaceae</taxon>
        <taxon>Cymbomonas</taxon>
    </lineage>
</organism>
<keyword evidence="3" id="KW-1185">Reference proteome</keyword>
<gene>
    <name evidence="2" type="ORF">CYMTET_38078</name>
</gene>
<evidence type="ECO:0000313" key="3">
    <source>
        <dbReference type="Proteomes" id="UP001190700"/>
    </source>
</evidence>
<sequence>MRVDVKPTVHSKWGFAIWEWEFHRFSKLSSTDDDSSDIFNFNEALPQKVRCCPLEGKGRDPNLRHCVEESSSSDWAKHALRLTSKLTKPHPPASPESAIDEADIDAATGAEEQAENSEENEAETADSEDVSSSSEGKDANTPSSMDLSMSPSKDADATPAVDSDEAEELDTISAEEPMAQHRIVGSGDEEVNALSFGNQKKKHKIRFAEEEDETP</sequence>
<name>A0AAE0CE73_9CHLO</name>
<dbReference type="Proteomes" id="UP001190700">
    <property type="component" value="Unassembled WGS sequence"/>
</dbReference>
<dbReference type="AlphaFoldDB" id="A0AAE0CE73"/>
<dbReference type="EMBL" id="LGRX02025306">
    <property type="protein sequence ID" value="KAK3252634.1"/>
    <property type="molecule type" value="Genomic_DNA"/>
</dbReference>
<reference evidence="2 3" key="1">
    <citation type="journal article" date="2015" name="Genome Biol. Evol.">
        <title>Comparative Genomics of a Bacterivorous Green Alga Reveals Evolutionary Causalities and Consequences of Phago-Mixotrophic Mode of Nutrition.</title>
        <authorList>
            <person name="Burns J.A."/>
            <person name="Paasch A."/>
            <person name="Narechania A."/>
            <person name="Kim E."/>
        </authorList>
    </citation>
    <scope>NUCLEOTIDE SEQUENCE [LARGE SCALE GENOMIC DNA]</scope>
    <source>
        <strain evidence="2 3">PLY_AMNH</strain>
    </source>
</reference>
<evidence type="ECO:0000256" key="1">
    <source>
        <dbReference type="SAM" id="MobiDB-lite"/>
    </source>
</evidence>
<feature type="compositionally biased region" description="Polar residues" evidence="1">
    <location>
        <begin position="130"/>
        <end position="151"/>
    </location>
</feature>
<feature type="region of interest" description="Disordered" evidence="1">
    <location>
        <begin position="109"/>
        <end position="215"/>
    </location>
</feature>
<proteinExistence type="predicted"/>
<protein>
    <submittedName>
        <fullName evidence="2">Uncharacterized protein</fullName>
    </submittedName>
</protein>
<feature type="compositionally biased region" description="Acidic residues" evidence="1">
    <location>
        <begin position="112"/>
        <end position="129"/>
    </location>
</feature>
<accession>A0AAE0CE73</accession>